<protein>
    <submittedName>
        <fullName evidence="3">GPI transamidase component PIG-T</fullName>
    </submittedName>
</protein>
<gene>
    <name evidence="3" type="ORF">B0H17DRAFT_1203959</name>
</gene>
<dbReference type="AlphaFoldDB" id="A0AAD7DAI0"/>
<accession>A0AAD7DAI0</accession>
<name>A0AAD7DAI0_MYCRO</name>
<dbReference type="Pfam" id="PF04113">
    <property type="entry name" value="Gpi16"/>
    <property type="match status" value="1"/>
</dbReference>
<dbReference type="GO" id="GO:0042765">
    <property type="term" value="C:GPI-anchor transamidase complex"/>
    <property type="evidence" value="ECO:0007669"/>
    <property type="project" value="InterPro"/>
</dbReference>
<organism evidence="3 4">
    <name type="scientific">Mycena rosella</name>
    <name type="common">Pink bonnet</name>
    <name type="synonym">Agaricus rosellus</name>
    <dbReference type="NCBI Taxonomy" id="1033263"/>
    <lineage>
        <taxon>Eukaryota</taxon>
        <taxon>Fungi</taxon>
        <taxon>Dikarya</taxon>
        <taxon>Basidiomycota</taxon>
        <taxon>Agaricomycotina</taxon>
        <taxon>Agaricomycetes</taxon>
        <taxon>Agaricomycetidae</taxon>
        <taxon>Agaricales</taxon>
        <taxon>Marasmiineae</taxon>
        <taxon>Mycenaceae</taxon>
        <taxon>Mycena</taxon>
    </lineage>
</organism>
<feature type="signal peptide" evidence="2">
    <location>
        <begin position="1"/>
        <end position="15"/>
    </location>
</feature>
<dbReference type="Proteomes" id="UP001221757">
    <property type="component" value="Unassembled WGS sequence"/>
</dbReference>
<keyword evidence="1" id="KW-0812">Transmembrane</keyword>
<comment type="caution">
    <text evidence="3">The sequence shown here is derived from an EMBL/GenBank/DDBJ whole genome shotgun (WGS) entry which is preliminary data.</text>
</comment>
<keyword evidence="1" id="KW-0472">Membrane</keyword>
<feature type="chain" id="PRO_5041897485" evidence="2">
    <location>
        <begin position="16"/>
        <end position="129"/>
    </location>
</feature>
<dbReference type="InterPro" id="IPR007245">
    <property type="entry name" value="PIG-T"/>
</dbReference>
<evidence type="ECO:0000313" key="3">
    <source>
        <dbReference type="EMBL" id="KAJ7686945.1"/>
    </source>
</evidence>
<dbReference type="PANTHER" id="PTHR12959:SF11">
    <property type="entry name" value="GPI TRANSAMIDASE COMPONENT PIG-T"/>
    <property type="match status" value="1"/>
</dbReference>
<evidence type="ECO:0000313" key="4">
    <source>
        <dbReference type="Proteomes" id="UP001221757"/>
    </source>
</evidence>
<reference evidence="3" key="1">
    <citation type="submission" date="2023-03" db="EMBL/GenBank/DDBJ databases">
        <title>Massive genome expansion in bonnet fungi (Mycena s.s.) driven by repeated elements and novel gene families across ecological guilds.</title>
        <authorList>
            <consortium name="Lawrence Berkeley National Laboratory"/>
            <person name="Harder C.B."/>
            <person name="Miyauchi S."/>
            <person name="Viragh M."/>
            <person name="Kuo A."/>
            <person name="Thoen E."/>
            <person name="Andreopoulos B."/>
            <person name="Lu D."/>
            <person name="Skrede I."/>
            <person name="Drula E."/>
            <person name="Henrissat B."/>
            <person name="Morin E."/>
            <person name="Kohler A."/>
            <person name="Barry K."/>
            <person name="LaButti K."/>
            <person name="Morin E."/>
            <person name="Salamov A."/>
            <person name="Lipzen A."/>
            <person name="Mereny Z."/>
            <person name="Hegedus B."/>
            <person name="Baldrian P."/>
            <person name="Stursova M."/>
            <person name="Weitz H."/>
            <person name="Taylor A."/>
            <person name="Grigoriev I.V."/>
            <person name="Nagy L.G."/>
            <person name="Martin F."/>
            <person name="Kauserud H."/>
        </authorList>
    </citation>
    <scope>NUCLEOTIDE SEQUENCE</scope>
    <source>
        <strain evidence="3">CBHHK067</strain>
    </source>
</reference>
<dbReference type="EMBL" id="JARKIE010000092">
    <property type="protein sequence ID" value="KAJ7686945.1"/>
    <property type="molecule type" value="Genomic_DNA"/>
</dbReference>
<keyword evidence="2" id="KW-0732">Signal</keyword>
<feature type="transmembrane region" description="Helical" evidence="1">
    <location>
        <begin position="99"/>
        <end position="124"/>
    </location>
</feature>
<sequence>MLKAVLLLLPHSTLSLHIGVTKVFLRYTEHPPDAQHGWDLPPAVLVPLAPLPSHSNSSMSSSTLHSYAPDVPHTHAQCIYTPALLIDLMTLDSSMPYKVIIFSCGIVVFIFGSVFNLLSMRFVVLELEK</sequence>
<keyword evidence="4" id="KW-1185">Reference proteome</keyword>
<proteinExistence type="predicted"/>
<dbReference type="PANTHER" id="PTHR12959">
    <property type="entry name" value="GPI TRANSAMIDASE COMPONENT PIG-T-RELATED"/>
    <property type="match status" value="1"/>
</dbReference>
<keyword evidence="1" id="KW-1133">Transmembrane helix</keyword>
<dbReference type="GO" id="GO:0016255">
    <property type="term" value="P:attachment of GPI anchor to protein"/>
    <property type="evidence" value="ECO:0007669"/>
    <property type="project" value="InterPro"/>
</dbReference>
<evidence type="ECO:0000256" key="2">
    <source>
        <dbReference type="SAM" id="SignalP"/>
    </source>
</evidence>
<evidence type="ECO:0000256" key="1">
    <source>
        <dbReference type="SAM" id="Phobius"/>
    </source>
</evidence>